<accession>A0ABP1QVG1</accession>
<dbReference type="EMBL" id="CAXLJM020000049">
    <property type="protein sequence ID" value="CAL8112798.1"/>
    <property type="molecule type" value="Genomic_DNA"/>
</dbReference>
<proteinExistence type="predicted"/>
<keyword evidence="1" id="KW-0812">Transmembrane</keyword>
<evidence type="ECO:0000313" key="2">
    <source>
        <dbReference type="EMBL" id="CAL8112798.1"/>
    </source>
</evidence>
<keyword evidence="3" id="KW-1185">Reference proteome</keyword>
<name>A0ABP1QVG1_9HEXA</name>
<protein>
    <submittedName>
        <fullName evidence="2">Uncharacterized protein</fullName>
    </submittedName>
</protein>
<keyword evidence="1" id="KW-0472">Membrane</keyword>
<gene>
    <name evidence="2" type="ORF">ODALV1_LOCUS15786</name>
</gene>
<comment type="caution">
    <text evidence="2">The sequence shown here is derived from an EMBL/GenBank/DDBJ whole genome shotgun (WGS) entry which is preliminary data.</text>
</comment>
<feature type="transmembrane region" description="Helical" evidence="1">
    <location>
        <begin position="119"/>
        <end position="142"/>
    </location>
</feature>
<evidence type="ECO:0000313" key="3">
    <source>
        <dbReference type="Proteomes" id="UP001642540"/>
    </source>
</evidence>
<dbReference type="Proteomes" id="UP001642540">
    <property type="component" value="Unassembled WGS sequence"/>
</dbReference>
<keyword evidence="1" id="KW-1133">Transmembrane helix</keyword>
<reference evidence="2 3" key="1">
    <citation type="submission" date="2024-08" db="EMBL/GenBank/DDBJ databases">
        <authorList>
            <person name="Cucini C."/>
            <person name="Frati F."/>
        </authorList>
    </citation>
    <scope>NUCLEOTIDE SEQUENCE [LARGE SCALE GENOMIC DNA]</scope>
</reference>
<evidence type="ECO:0000256" key="1">
    <source>
        <dbReference type="SAM" id="Phobius"/>
    </source>
</evidence>
<sequence length="152" mass="16686">MTTLTVCERQVVEKLISVFSKALNCKFENNGTNIVDNEVTVVEKILRVLLSVNDTIAIGDGGMDTIVQDDYAITNESSLDIMTNRNVLTVSGNGDSITDGKSGSPGITNKLHKLELIKVGVLIAVISIIMLTTCRMVFQLFIRFRPEKLPLE</sequence>
<organism evidence="2 3">
    <name type="scientific">Orchesella dallaii</name>
    <dbReference type="NCBI Taxonomy" id="48710"/>
    <lineage>
        <taxon>Eukaryota</taxon>
        <taxon>Metazoa</taxon>
        <taxon>Ecdysozoa</taxon>
        <taxon>Arthropoda</taxon>
        <taxon>Hexapoda</taxon>
        <taxon>Collembola</taxon>
        <taxon>Entomobryomorpha</taxon>
        <taxon>Entomobryoidea</taxon>
        <taxon>Orchesellidae</taxon>
        <taxon>Orchesellinae</taxon>
        <taxon>Orchesella</taxon>
    </lineage>
</organism>